<dbReference type="InParanoid" id="E3MH63"/>
<sequence length="279" mass="30980">MPVPIFRIPEPSEDFFSFSARSDTAFSDLTQDSHPGFSSFYTSLYDTRGLSTPRLVETPTAPPNPCVDSPVPFPLLESPTELIGSPAALDPSVDSPLLVPWIDPPVSPTICYHNFHKESAETVPQQLPYPMLPGHPAYPPSFLRPMSPIMKHPLFGYTPETNSQQVPCWPPFQIPFPEKEDPDIQVVYESIHVPNCYNPSSPQKEPKSSNCSNTFCNLPLPPGKHATHPVTKKKICVKARRSEFFVTSNTLSEEKNQNRTNANTVTSANIPIYDVSDSD</sequence>
<dbReference type="HOGENOM" id="CLU_998332_0_0_1"/>
<organism evidence="2">
    <name type="scientific">Caenorhabditis remanei</name>
    <name type="common">Caenorhabditis vulgaris</name>
    <dbReference type="NCBI Taxonomy" id="31234"/>
    <lineage>
        <taxon>Eukaryota</taxon>
        <taxon>Metazoa</taxon>
        <taxon>Ecdysozoa</taxon>
        <taxon>Nematoda</taxon>
        <taxon>Chromadorea</taxon>
        <taxon>Rhabditida</taxon>
        <taxon>Rhabditina</taxon>
        <taxon>Rhabditomorpha</taxon>
        <taxon>Rhabditoidea</taxon>
        <taxon>Rhabditidae</taxon>
        <taxon>Peloderinae</taxon>
        <taxon>Caenorhabditis</taxon>
    </lineage>
</organism>
<reference evidence="1" key="1">
    <citation type="submission" date="2007-07" db="EMBL/GenBank/DDBJ databases">
        <title>PCAP assembly of the Caenorhabditis remanei genome.</title>
        <authorList>
            <consortium name="The Caenorhabditis remanei Sequencing Consortium"/>
            <person name="Wilson R.K."/>
        </authorList>
    </citation>
    <scope>NUCLEOTIDE SEQUENCE [LARGE SCALE GENOMIC DNA]</scope>
    <source>
        <strain evidence="1">PB4641</strain>
    </source>
</reference>
<evidence type="ECO:0000313" key="2">
    <source>
        <dbReference type="Proteomes" id="UP000008281"/>
    </source>
</evidence>
<keyword evidence="2" id="KW-1185">Reference proteome</keyword>
<protein>
    <submittedName>
        <fullName evidence="1">Uncharacterized protein</fullName>
    </submittedName>
</protein>
<proteinExistence type="predicted"/>
<dbReference type="EMBL" id="DS268444">
    <property type="protein sequence ID" value="EFP01690.1"/>
    <property type="molecule type" value="Genomic_DNA"/>
</dbReference>
<dbReference type="Proteomes" id="UP000008281">
    <property type="component" value="Unassembled WGS sequence"/>
</dbReference>
<dbReference type="AlphaFoldDB" id="E3MH63"/>
<accession>E3MH63</accession>
<name>E3MH63_CAERE</name>
<evidence type="ECO:0000313" key="1">
    <source>
        <dbReference type="EMBL" id="EFP01690.1"/>
    </source>
</evidence>
<gene>
    <name evidence="1" type="ORF">CRE_23524</name>
</gene>